<evidence type="ECO:0000313" key="2">
    <source>
        <dbReference type="EMBL" id="OFI35588.1"/>
    </source>
</evidence>
<accession>A0A1E8FJ02</accession>
<dbReference type="STRING" id="1856405.BFC17_12590"/>
<dbReference type="Proteomes" id="UP000176037">
    <property type="component" value="Unassembled WGS sequence"/>
</dbReference>
<dbReference type="EMBL" id="MJIC01000009">
    <property type="protein sequence ID" value="OFI35588.1"/>
    <property type="molecule type" value="Genomic_DNA"/>
</dbReference>
<gene>
    <name evidence="2" type="ORF">BFC17_12590</name>
</gene>
<proteinExistence type="predicted"/>
<dbReference type="RefSeq" id="WP_070175332.1">
    <property type="nucleotide sequence ID" value="NZ_BMJR01000006.1"/>
</dbReference>
<dbReference type="OrthoDB" id="9802991at2"/>
<sequence length="421" mass="46432">MKLFRLCAIGAFLYCLGGQALAHQSSWQQIAVDSSMEITNDAGESQIINPSCAFDAVTDPASGELVPNDFHFYFKPGNPRKLMIFFNGGGACWNDATCISSLALAADPNNRPTYNPTIHNENSPQVTGGIFNQHRRHNSFSNWTQVFIPYCTGDIHVGSNDAIYQDASGVLTSPGQPVMVKHRGFDNFLAVREWLKTYYANSSHPPRKVLVTGSSAGGYGATLNFPYVKNAFPHSKVSLFSDAAAGVLSSGFVSTAFTNNHSWGVESTLPTLFAQYLGSYDAITLNQNMMTLLASAYPESRFAQYSTEYDAVQVLFLKISSMIDDGNLNPGDWALSPADYMLFGEWSARMRGSHEALDETLPNYQYFIGAGSVHTVLTDIFAEPGSSPFYEESVGRVRFKRWLTRFAEAYRFKKQSVAVEQ</sequence>
<keyword evidence="1" id="KW-0732">Signal</keyword>
<evidence type="ECO:0000256" key="1">
    <source>
        <dbReference type="SAM" id="SignalP"/>
    </source>
</evidence>
<dbReference type="Pfam" id="PF03283">
    <property type="entry name" value="PAE"/>
    <property type="match status" value="1"/>
</dbReference>
<evidence type="ECO:0008006" key="4">
    <source>
        <dbReference type="Google" id="ProtNLM"/>
    </source>
</evidence>
<organism evidence="2 3">
    <name type="scientific">Alteromonas lipolytica</name>
    <dbReference type="NCBI Taxonomy" id="1856405"/>
    <lineage>
        <taxon>Bacteria</taxon>
        <taxon>Pseudomonadati</taxon>
        <taxon>Pseudomonadota</taxon>
        <taxon>Gammaproteobacteria</taxon>
        <taxon>Alteromonadales</taxon>
        <taxon>Alteromonadaceae</taxon>
        <taxon>Alteromonas/Salinimonas group</taxon>
        <taxon>Alteromonas</taxon>
    </lineage>
</organism>
<dbReference type="GO" id="GO:0016787">
    <property type="term" value="F:hydrolase activity"/>
    <property type="evidence" value="ECO:0007669"/>
    <property type="project" value="InterPro"/>
</dbReference>
<feature type="chain" id="PRO_5009214473" description="Pectinacetylesterase" evidence="1">
    <location>
        <begin position="23"/>
        <end position="421"/>
    </location>
</feature>
<dbReference type="InterPro" id="IPR029058">
    <property type="entry name" value="AB_hydrolase_fold"/>
</dbReference>
<name>A0A1E8FJ02_9ALTE</name>
<dbReference type="PANTHER" id="PTHR21562:SF83">
    <property type="entry name" value="PECTIN ACETYLESTERASE 4"/>
    <property type="match status" value="1"/>
</dbReference>
<comment type="caution">
    <text evidence="2">The sequence shown here is derived from an EMBL/GenBank/DDBJ whole genome shotgun (WGS) entry which is preliminary data.</text>
</comment>
<dbReference type="SUPFAM" id="SSF53474">
    <property type="entry name" value="alpha/beta-Hydrolases"/>
    <property type="match status" value="1"/>
</dbReference>
<dbReference type="PANTHER" id="PTHR21562">
    <property type="entry name" value="NOTUM-RELATED"/>
    <property type="match status" value="1"/>
</dbReference>
<dbReference type="AlphaFoldDB" id="A0A1E8FJ02"/>
<protein>
    <recommendedName>
        <fullName evidence="4">Pectinacetylesterase</fullName>
    </recommendedName>
</protein>
<reference evidence="2 3" key="1">
    <citation type="submission" date="2016-09" db="EMBL/GenBank/DDBJ databases">
        <title>Alteromonas lipolytica, a new species isolated from sea water.</title>
        <authorList>
            <person name="Wu Y.-H."/>
            <person name="Cheng H."/>
            <person name="Xu X.-W."/>
        </authorList>
    </citation>
    <scope>NUCLEOTIDE SEQUENCE [LARGE SCALE GENOMIC DNA]</scope>
    <source>
        <strain evidence="2 3">JW12</strain>
    </source>
</reference>
<evidence type="ECO:0000313" key="3">
    <source>
        <dbReference type="Proteomes" id="UP000176037"/>
    </source>
</evidence>
<keyword evidence="3" id="KW-1185">Reference proteome</keyword>
<dbReference type="InterPro" id="IPR004963">
    <property type="entry name" value="PAE/NOTUM"/>
</dbReference>
<feature type="signal peptide" evidence="1">
    <location>
        <begin position="1"/>
        <end position="22"/>
    </location>
</feature>